<dbReference type="EMBL" id="GBXM01002738">
    <property type="protein sequence ID" value="JAI05840.1"/>
    <property type="molecule type" value="Transcribed_RNA"/>
</dbReference>
<dbReference type="AlphaFoldDB" id="A0A0E9XT64"/>
<sequence length="44" mass="5166">MKLSNPLTQLTQITDQLHTSTAYQQIKVNQVMKWIKISSLEYWG</sequence>
<protein>
    <submittedName>
        <fullName evidence="1">Uncharacterized protein</fullName>
    </submittedName>
</protein>
<reference evidence="1" key="1">
    <citation type="submission" date="2014-11" db="EMBL/GenBank/DDBJ databases">
        <authorList>
            <person name="Amaro Gonzalez C."/>
        </authorList>
    </citation>
    <scope>NUCLEOTIDE SEQUENCE</scope>
</reference>
<reference evidence="1" key="2">
    <citation type="journal article" date="2015" name="Fish Shellfish Immunol.">
        <title>Early steps in the European eel (Anguilla anguilla)-Vibrio vulnificus interaction in the gills: Role of the RtxA13 toxin.</title>
        <authorList>
            <person name="Callol A."/>
            <person name="Pajuelo D."/>
            <person name="Ebbesson L."/>
            <person name="Teles M."/>
            <person name="MacKenzie S."/>
            <person name="Amaro C."/>
        </authorList>
    </citation>
    <scope>NUCLEOTIDE SEQUENCE</scope>
</reference>
<name>A0A0E9XT64_ANGAN</name>
<evidence type="ECO:0000313" key="1">
    <source>
        <dbReference type="EMBL" id="JAI05840.1"/>
    </source>
</evidence>
<organism evidence="1">
    <name type="scientific">Anguilla anguilla</name>
    <name type="common">European freshwater eel</name>
    <name type="synonym">Muraena anguilla</name>
    <dbReference type="NCBI Taxonomy" id="7936"/>
    <lineage>
        <taxon>Eukaryota</taxon>
        <taxon>Metazoa</taxon>
        <taxon>Chordata</taxon>
        <taxon>Craniata</taxon>
        <taxon>Vertebrata</taxon>
        <taxon>Euteleostomi</taxon>
        <taxon>Actinopterygii</taxon>
        <taxon>Neopterygii</taxon>
        <taxon>Teleostei</taxon>
        <taxon>Anguilliformes</taxon>
        <taxon>Anguillidae</taxon>
        <taxon>Anguilla</taxon>
    </lineage>
</organism>
<proteinExistence type="predicted"/>
<accession>A0A0E9XT64</accession>